<proteinExistence type="predicted"/>
<evidence type="ECO:0008006" key="3">
    <source>
        <dbReference type="Google" id="ProtNLM"/>
    </source>
</evidence>
<dbReference type="EMBL" id="DTBD01000035">
    <property type="protein sequence ID" value="HGQ64465.1"/>
    <property type="molecule type" value="Genomic_DNA"/>
</dbReference>
<comment type="caution">
    <text evidence="2">The sequence shown here is derived from an EMBL/GenBank/DDBJ whole genome shotgun (WGS) entry which is preliminary data.</text>
</comment>
<organism evidence="2">
    <name type="scientific">Ignisphaera aggregans</name>
    <dbReference type="NCBI Taxonomy" id="334771"/>
    <lineage>
        <taxon>Archaea</taxon>
        <taxon>Thermoproteota</taxon>
        <taxon>Thermoprotei</taxon>
        <taxon>Desulfurococcales</taxon>
        <taxon>Desulfurococcaceae</taxon>
        <taxon>Ignisphaera</taxon>
    </lineage>
</organism>
<dbReference type="AlphaFoldDB" id="A0A7C4NKS5"/>
<gene>
    <name evidence="2" type="ORF">ENU08_04395</name>
    <name evidence="1" type="ORF">ENU41_09025</name>
</gene>
<dbReference type="InterPro" id="IPR016155">
    <property type="entry name" value="Mopterin_synth/thiamin_S_b"/>
</dbReference>
<dbReference type="Gene3D" id="3.10.20.30">
    <property type="match status" value="1"/>
</dbReference>
<sequence length="90" mass="10175">MRVFIEFAWSVAEKVGRKYLWLNLDYEELSLDDVFKKILPSILGESLGVVIYRLIQERELLVIVNGVIGDLTIKLKDGDKILIQPLASGG</sequence>
<evidence type="ECO:0000313" key="1">
    <source>
        <dbReference type="EMBL" id="HGQ36797.1"/>
    </source>
</evidence>
<reference evidence="2" key="1">
    <citation type="journal article" date="2020" name="mSystems">
        <title>Genome- and Community-Level Interaction Insights into Carbon Utilization and Element Cycling Functions of Hydrothermarchaeota in Hydrothermal Sediment.</title>
        <authorList>
            <person name="Zhou Z."/>
            <person name="Liu Y."/>
            <person name="Xu W."/>
            <person name="Pan J."/>
            <person name="Luo Z.H."/>
            <person name="Li M."/>
        </authorList>
    </citation>
    <scope>NUCLEOTIDE SEQUENCE [LARGE SCALE GENOMIC DNA]</scope>
    <source>
        <strain evidence="2">SpSt-637</strain>
        <strain evidence="1">SpSt-667</strain>
    </source>
</reference>
<dbReference type="SUPFAM" id="SSF54285">
    <property type="entry name" value="MoaD/ThiS"/>
    <property type="match status" value="1"/>
</dbReference>
<name>A0A7C4NKS5_9CREN</name>
<protein>
    <recommendedName>
        <fullName evidence="3">MoaD/ThiS family protein</fullName>
    </recommendedName>
</protein>
<accession>A0A7C4NKS5</accession>
<evidence type="ECO:0000313" key="2">
    <source>
        <dbReference type="EMBL" id="HGQ64465.1"/>
    </source>
</evidence>
<dbReference type="InterPro" id="IPR012675">
    <property type="entry name" value="Beta-grasp_dom_sf"/>
</dbReference>
<dbReference type="EMBL" id="DTCK01000048">
    <property type="protein sequence ID" value="HGQ36797.1"/>
    <property type="molecule type" value="Genomic_DNA"/>
</dbReference>